<sequence>MSSSYFDAKLGQQAEAVASHGNALLAHHGEKQTNVETELPFYGASESLTVLPEPHTNITQPRCGVLSRFAHVTPRARGRTASPQLAALSTRRGSPALPTLRPVQRICQVSGDICAVVNNVVLRADGGEMRREWSSTGLQGWGKRGIPEKTRRPAASSGTITTCETPGVFGRGLSPVRLGGRRACILTAQPPQAQHMPVMKGSRYWTFFSGEDIKQLFTAASFYLCAYKRWDKNRMSVLSLCHRVINNTDVKQLAYVAGVRSINDCFASVYLPSLVLVKLPECKVKEMGAPSINPLTSGVVRRDFLTKRLLGNAVTTVYSPFKMSTTSRQWQRRKCLAATSCSSGCRHFLESESLAFQLRYCNAADNEGAVHHKTNRVRFRVELFPDFHVWESCGTILLVGGFSRGSHVLPRRFIPVLLHTRLKHLIGSQDLAAQISSLTPLSSSLFLSPFLSLFLSLSLAFLYLNLFLYKSYKCSELERCKSDIVRAAATLGDVRWSMKRCSESCICVQDAPLWALSPTCRLYEYRDSDWASESSQKDKWPHSGAAPYSTRFTLTGCQDLDVKSHPNISATSWEQSQRMNGHQCKNEQQLIFRASGQTCDTLSSAMEFSMEQHRNERAGETGNPRENPPTRGIVWHDSHLRTWFTAVGGEQANRSATAAPGVHGICEWSSAGMQGAGKTGDPQENTPTSGIVRSIPPCENPEEGSVLRRRTDFRSLSLRGFTALPRPSCLLSYVSPLRVCNLGTTFHPSVTLKVCRGAAVAERLACSPPAKANRVQSPAGSLPDFRFVGIVPDDAASRRVFSEISRFPHAIILALFHTHLKHPHRLSRPR</sequence>
<name>A0ABQ9HB97_9NEOP</name>
<proteinExistence type="predicted"/>
<organism evidence="3 4">
    <name type="scientific">Dryococelus australis</name>
    <dbReference type="NCBI Taxonomy" id="614101"/>
    <lineage>
        <taxon>Eukaryota</taxon>
        <taxon>Metazoa</taxon>
        <taxon>Ecdysozoa</taxon>
        <taxon>Arthropoda</taxon>
        <taxon>Hexapoda</taxon>
        <taxon>Insecta</taxon>
        <taxon>Pterygota</taxon>
        <taxon>Neoptera</taxon>
        <taxon>Polyneoptera</taxon>
        <taxon>Phasmatodea</taxon>
        <taxon>Verophasmatodea</taxon>
        <taxon>Anareolatae</taxon>
        <taxon>Phasmatidae</taxon>
        <taxon>Eurycanthinae</taxon>
        <taxon>Dryococelus</taxon>
    </lineage>
</organism>
<dbReference type="Proteomes" id="UP001159363">
    <property type="component" value="Chromosome 5"/>
</dbReference>
<evidence type="ECO:0000313" key="4">
    <source>
        <dbReference type="Proteomes" id="UP001159363"/>
    </source>
</evidence>
<reference evidence="3 4" key="1">
    <citation type="submission" date="2023-02" db="EMBL/GenBank/DDBJ databases">
        <title>LHISI_Scaffold_Assembly.</title>
        <authorList>
            <person name="Stuart O.P."/>
            <person name="Cleave R."/>
            <person name="Magrath M.J.L."/>
            <person name="Mikheyev A.S."/>
        </authorList>
    </citation>
    <scope>NUCLEOTIDE SEQUENCE [LARGE SCALE GENOMIC DNA]</scope>
    <source>
        <strain evidence="3">Daus_M_001</strain>
        <tissue evidence="3">Leg muscle</tissue>
    </source>
</reference>
<keyword evidence="2" id="KW-0812">Transmembrane</keyword>
<evidence type="ECO:0000256" key="2">
    <source>
        <dbReference type="SAM" id="Phobius"/>
    </source>
</evidence>
<feature type="region of interest" description="Disordered" evidence="1">
    <location>
        <begin position="673"/>
        <end position="706"/>
    </location>
</feature>
<dbReference type="EMBL" id="JARBHB010000006">
    <property type="protein sequence ID" value="KAJ8881592.1"/>
    <property type="molecule type" value="Genomic_DNA"/>
</dbReference>
<gene>
    <name evidence="3" type="ORF">PR048_018077</name>
</gene>
<keyword evidence="4" id="KW-1185">Reference proteome</keyword>
<comment type="caution">
    <text evidence="3">The sequence shown here is derived from an EMBL/GenBank/DDBJ whole genome shotgun (WGS) entry which is preliminary data.</text>
</comment>
<keyword evidence="2" id="KW-1133">Transmembrane helix</keyword>
<feature type="region of interest" description="Disordered" evidence="1">
    <location>
        <begin position="135"/>
        <end position="159"/>
    </location>
</feature>
<accession>A0ABQ9HB97</accession>
<evidence type="ECO:0000313" key="3">
    <source>
        <dbReference type="EMBL" id="KAJ8881592.1"/>
    </source>
</evidence>
<feature type="compositionally biased region" description="Polar residues" evidence="1">
    <location>
        <begin position="682"/>
        <end position="691"/>
    </location>
</feature>
<protein>
    <submittedName>
        <fullName evidence="3">Uncharacterized protein</fullName>
    </submittedName>
</protein>
<evidence type="ECO:0000256" key="1">
    <source>
        <dbReference type="SAM" id="MobiDB-lite"/>
    </source>
</evidence>
<feature type="transmembrane region" description="Helical" evidence="2">
    <location>
        <begin position="446"/>
        <end position="469"/>
    </location>
</feature>
<keyword evidence="2" id="KW-0472">Membrane</keyword>